<evidence type="ECO:0000256" key="3">
    <source>
        <dbReference type="SAM" id="MobiDB-lite"/>
    </source>
</evidence>
<dbReference type="SMART" id="SM00360">
    <property type="entry name" value="RRM"/>
    <property type="match status" value="1"/>
</dbReference>
<organism evidence="5">
    <name type="scientific">Timema tahoe</name>
    <dbReference type="NCBI Taxonomy" id="61484"/>
    <lineage>
        <taxon>Eukaryota</taxon>
        <taxon>Metazoa</taxon>
        <taxon>Ecdysozoa</taxon>
        <taxon>Arthropoda</taxon>
        <taxon>Hexapoda</taxon>
        <taxon>Insecta</taxon>
        <taxon>Pterygota</taxon>
        <taxon>Neoptera</taxon>
        <taxon>Polyneoptera</taxon>
        <taxon>Phasmatodea</taxon>
        <taxon>Timematodea</taxon>
        <taxon>Timematoidea</taxon>
        <taxon>Timematidae</taxon>
        <taxon>Timema</taxon>
    </lineage>
</organism>
<proteinExistence type="predicted"/>
<dbReference type="InterPro" id="IPR000504">
    <property type="entry name" value="RRM_dom"/>
</dbReference>
<gene>
    <name evidence="5" type="ORF">TTEB3V08_LOCUS2007</name>
</gene>
<feature type="region of interest" description="Disordered" evidence="3">
    <location>
        <begin position="1"/>
        <end position="26"/>
    </location>
</feature>
<sequence length="497" mass="56318">MQYTKETWSRRLCRSDQNVSHRPRAAPLPHKIDESRVELKRLFADVMAIVILRPPTPQDVSFAHARTGRHPEVGSVGARDPRNSFGSPMPALMYKEKRLQVRPKKRWESQITECASERRRMVEGGESLRGPSVPPYAAAPPDRYEEGYQNGPGPGSFPDHFAERYPAMDRYSSTAGSEGLDQRYGSMKPEYGREPLHPTPPRPGYGPSALSQSQGGPGAPVPQQRSVMMVYGLDFDKVNADKLFNVFCLYGNIAKIKFLRTKEGCAMVQMGDSLSVERCLQNLNDVPLFDSTLQLGYSKQAFLSDSLNPWSLPDETPSFKDFINSRNNRFVNPAMASKNRIQPPSKILHFFNTPPNLTDEMLNKVFEEHNVTPPKTIKLFPLKSEYPPTFDLVPFHIPLEMFKINMFYLAQSTHLIPWITPNLGRYETLICADRSSSGLMEFEDVGQALEGLMMCNHVPIQNPGGFPYMMKLCFSSARSMATRERNNQKQQEMQEDE</sequence>
<accession>A0A7R9FI38</accession>
<evidence type="ECO:0000256" key="1">
    <source>
        <dbReference type="ARBA" id="ARBA00022884"/>
    </source>
</evidence>
<dbReference type="PROSITE" id="PS00018">
    <property type="entry name" value="EF_HAND_1"/>
    <property type="match status" value="1"/>
</dbReference>
<reference evidence="5" key="1">
    <citation type="submission" date="2020-11" db="EMBL/GenBank/DDBJ databases">
        <authorList>
            <person name="Tran Van P."/>
        </authorList>
    </citation>
    <scope>NUCLEOTIDE SEQUENCE</scope>
</reference>
<dbReference type="CDD" id="cd12427">
    <property type="entry name" value="RRM4_hnRNPL_like"/>
    <property type="match status" value="1"/>
</dbReference>
<keyword evidence="1 2" id="KW-0694">RNA-binding</keyword>
<evidence type="ECO:0000259" key="4">
    <source>
        <dbReference type="PROSITE" id="PS50102"/>
    </source>
</evidence>
<evidence type="ECO:0000313" key="5">
    <source>
        <dbReference type="EMBL" id="CAD7453890.1"/>
    </source>
</evidence>
<dbReference type="GO" id="GO:0003723">
    <property type="term" value="F:RNA binding"/>
    <property type="evidence" value="ECO:0007669"/>
    <property type="project" value="UniProtKB-UniRule"/>
</dbReference>
<name>A0A7R9FI38_9NEOP</name>
<dbReference type="PANTHER" id="PTHR15592">
    <property type="entry name" value="MATRIN 3/NUCLEAR PROTEIN 220-RELATED"/>
    <property type="match status" value="1"/>
</dbReference>
<dbReference type="Gene3D" id="3.30.70.330">
    <property type="match status" value="2"/>
</dbReference>
<dbReference type="PROSITE" id="PS50102">
    <property type="entry name" value="RRM"/>
    <property type="match status" value="1"/>
</dbReference>
<dbReference type="Pfam" id="PF22976">
    <property type="entry name" value="RRM_10"/>
    <property type="match status" value="2"/>
</dbReference>
<feature type="region of interest" description="Disordered" evidence="3">
    <location>
        <begin position="118"/>
        <end position="222"/>
    </location>
</feature>
<dbReference type="CDD" id="cd12424">
    <property type="entry name" value="RRM3_hnRNPL_like"/>
    <property type="match status" value="1"/>
</dbReference>
<evidence type="ECO:0000256" key="2">
    <source>
        <dbReference type="PROSITE-ProRule" id="PRU00176"/>
    </source>
</evidence>
<dbReference type="InterPro" id="IPR018247">
    <property type="entry name" value="EF_Hand_1_Ca_BS"/>
</dbReference>
<dbReference type="InterPro" id="IPR012677">
    <property type="entry name" value="Nucleotide-bd_a/b_plait_sf"/>
</dbReference>
<dbReference type="AlphaFoldDB" id="A0A7R9FI38"/>
<dbReference type="InterPro" id="IPR055204">
    <property type="entry name" value="HNRNPL_RRM"/>
</dbReference>
<protein>
    <recommendedName>
        <fullName evidence="4">RRM domain-containing protein</fullName>
    </recommendedName>
</protein>
<dbReference type="SUPFAM" id="SSF54928">
    <property type="entry name" value="RNA-binding domain, RBD"/>
    <property type="match status" value="1"/>
</dbReference>
<dbReference type="InterPro" id="IPR035979">
    <property type="entry name" value="RBD_domain_sf"/>
</dbReference>
<feature type="domain" description="RRM" evidence="4">
    <location>
        <begin position="226"/>
        <end position="300"/>
    </location>
</feature>
<dbReference type="EMBL" id="OE000454">
    <property type="protein sequence ID" value="CAD7453890.1"/>
    <property type="molecule type" value="Genomic_DNA"/>
</dbReference>
<dbReference type="Pfam" id="PF13893">
    <property type="entry name" value="RRM_5"/>
    <property type="match status" value="1"/>
</dbReference>